<dbReference type="Proteomes" id="UP001062846">
    <property type="component" value="Chromosome 1"/>
</dbReference>
<comment type="caution">
    <text evidence="1">The sequence shown here is derived from an EMBL/GenBank/DDBJ whole genome shotgun (WGS) entry which is preliminary data.</text>
</comment>
<organism evidence="1 2">
    <name type="scientific">Rhododendron molle</name>
    <name type="common">Chinese azalea</name>
    <name type="synonym">Azalea mollis</name>
    <dbReference type="NCBI Taxonomy" id="49168"/>
    <lineage>
        <taxon>Eukaryota</taxon>
        <taxon>Viridiplantae</taxon>
        <taxon>Streptophyta</taxon>
        <taxon>Embryophyta</taxon>
        <taxon>Tracheophyta</taxon>
        <taxon>Spermatophyta</taxon>
        <taxon>Magnoliopsida</taxon>
        <taxon>eudicotyledons</taxon>
        <taxon>Gunneridae</taxon>
        <taxon>Pentapetalae</taxon>
        <taxon>asterids</taxon>
        <taxon>Ericales</taxon>
        <taxon>Ericaceae</taxon>
        <taxon>Ericoideae</taxon>
        <taxon>Rhodoreae</taxon>
        <taxon>Rhododendron</taxon>
    </lineage>
</organism>
<accession>A0ACC0Q802</accession>
<proteinExistence type="predicted"/>
<dbReference type="EMBL" id="CM046388">
    <property type="protein sequence ID" value="KAI8573576.1"/>
    <property type="molecule type" value="Genomic_DNA"/>
</dbReference>
<keyword evidence="2" id="KW-1185">Reference proteome</keyword>
<gene>
    <name evidence="1" type="ORF">RHMOL_Rhmol01G0288300</name>
</gene>
<protein>
    <submittedName>
        <fullName evidence="1">Uncharacterized protein</fullName>
    </submittedName>
</protein>
<evidence type="ECO:0000313" key="2">
    <source>
        <dbReference type="Proteomes" id="UP001062846"/>
    </source>
</evidence>
<evidence type="ECO:0000313" key="1">
    <source>
        <dbReference type="EMBL" id="KAI8573576.1"/>
    </source>
</evidence>
<name>A0ACC0Q802_RHOML</name>
<sequence>MKYDTSPLRQIRSGAAPLGKDLMAECAKNFPQAIVIQGFGMTKTCGIISMEDDRKSLRNSGSVGTVVAGVECQIISVKTQKPLPPKHLGEIWARGANMMQGYFNNPQATRLTINKKGWVHTGDLGYFDEEGQLIVVDRLKELIKYKGFQSGENPPQTAKIHTSPATIVAKSMKKDGVAVVAVVGVNARRPRSEFFDFGFV</sequence>
<reference evidence="1" key="1">
    <citation type="submission" date="2022-02" db="EMBL/GenBank/DDBJ databases">
        <title>Plant Genome Project.</title>
        <authorList>
            <person name="Zhang R.-G."/>
        </authorList>
    </citation>
    <scope>NUCLEOTIDE SEQUENCE</scope>
    <source>
        <strain evidence="1">AT1</strain>
    </source>
</reference>